<reference evidence="2" key="2">
    <citation type="journal article" date="2015" name="Data Brief">
        <title>Shoot transcriptome of the giant reed, Arundo donax.</title>
        <authorList>
            <person name="Barrero R.A."/>
            <person name="Guerrero F.D."/>
            <person name="Moolhuijzen P."/>
            <person name="Goolsby J.A."/>
            <person name="Tidwell J."/>
            <person name="Bellgard S.E."/>
            <person name="Bellgard M.I."/>
        </authorList>
    </citation>
    <scope>NUCLEOTIDE SEQUENCE</scope>
    <source>
        <tissue evidence="2">Shoot tissue taken approximately 20 cm above the soil surface</tissue>
    </source>
</reference>
<dbReference type="AlphaFoldDB" id="A0A0A8Z207"/>
<accession>A0A0A8Z207</accession>
<protein>
    <submittedName>
        <fullName evidence="2">Uncharacterized protein</fullName>
    </submittedName>
</protein>
<feature type="region of interest" description="Disordered" evidence="1">
    <location>
        <begin position="48"/>
        <end position="68"/>
    </location>
</feature>
<sequence>MRQRGVLGVRGVEEPREVAGQVGDDVQPGADGDAHGDHIVEVEVVVEGHHPGHDSAVADPGDGVPAHG</sequence>
<dbReference type="EMBL" id="GBRH01267120">
    <property type="protein sequence ID" value="JAD30775.1"/>
    <property type="molecule type" value="Transcribed_RNA"/>
</dbReference>
<organism evidence="2">
    <name type="scientific">Arundo donax</name>
    <name type="common">Giant reed</name>
    <name type="synonym">Donax arundinaceus</name>
    <dbReference type="NCBI Taxonomy" id="35708"/>
    <lineage>
        <taxon>Eukaryota</taxon>
        <taxon>Viridiplantae</taxon>
        <taxon>Streptophyta</taxon>
        <taxon>Embryophyta</taxon>
        <taxon>Tracheophyta</taxon>
        <taxon>Spermatophyta</taxon>
        <taxon>Magnoliopsida</taxon>
        <taxon>Liliopsida</taxon>
        <taxon>Poales</taxon>
        <taxon>Poaceae</taxon>
        <taxon>PACMAD clade</taxon>
        <taxon>Arundinoideae</taxon>
        <taxon>Arundineae</taxon>
        <taxon>Arundo</taxon>
    </lineage>
</organism>
<name>A0A0A8Z207_ARUDO</name>
<reference evidence="2" key="1">
    <citation type="submission" date="2014-09" db="EMBL/GenBank/DDBJ databases">
        <authorList>
            <person name="Magalhaes I.L.F."/>
            <person name="Oliveira U."/>
            <person name="Santos F.R."/>
            <person name="Vidigal T.H.D.A."/>
            <person name="Brescovit A.D."/>
            <person name="Santos A.J."/>
        </authorList>
    </citation>
    <scope>NUCLEOTIDE SEQUENCE</scope>
    <source>
        <tissue evidence="2">Shoot tissue taken approximately 20 cm above the soil surface</tissue>
    </source>
</reference>
<proteinExistence type="predicted"/>
<evidence type="ECO:0000256" key="1">
    <source>
        <dbReference type="SAM" id="MobiDB-lite"/>
    </source>
</evidence>
<evidence type="ECO:0000313" key="2">
    <source>
        <dbReference type="EMBL" id="JAD30775.1"/>
    </source>
</evidence>
<feature type="region of interest" description="Disordered" evidence="1">
    <location>
        <begin position="1"/>
        <end position="35"/>
    </location>
</feature>